<dbReference type="RefSeq" id="WP_096828338.1">
    <property type="nucleotide sequence ID" value="NZ_NXIB02000268.1"/>
</dbReference>
<dbReference type="EMBL" id="NXIB02000268">
    <property type="protein sequence ID" value="PHX53136.1"/>
    <property type="molecule type" value="Genomic_DNA"/>
</dbReference>
<evidence type="ECO:0000313" key="2">
    <source>
        <dbReference type="Proteomes" id="UP000226442"/>
    </source>
</evidence>
<protein>
    <submittedName>
        <fullName evidence="1">Uncharacterized protein</fullName>
    </submittedName>
</protein>
<dbReference type="Proteomes" id="UP000226442">
    <property type="component" value="Unassembled WGS sequence"/>
</dbReference>
<accession>A0A2G4EUJ4</accession>
<proteinExistence type="predicted"/>
<dbReference type="AlphaFoldDB" id="A0A2G4EUJ4"/>
<reference evidence="1" key="1">
    <citation type="submission" date="2017-10" db="EMBL/GenBank/DDBJ databases">
        <title>Draft genome sequence of the planktic cyanobacteria Tychonema bourrellyi isolated from alpine lentic freshwater.</title>
        <authorList>
            <person name="Tett A."/>
            <person name="Armanini F."/>
            <person name="Asnicar F."/>
            <person name="Boscaini A."/>
            <person name="Pasolli E."/>
            <person name="Zolfo M."/>
            <person name="Donati C."/>
            <person name="Salmaso N."/>
            <person name="Segata N."/>
        </authorList>
    </citation>
    <scope>NUCLEOTIDE SEQUENCE</scope>
    <source>
        <strain evidence="1">FEM_GT703</strain>
    </source>
</reference>
<evidence type="ECO:0000313" key="1">
    <source>
        <dbReference type="EMBL" id="PHX53136.1"/>
    </source>
</evidence>
<dbReference type="OrthoDB" id="420905at2"/>
<sequence>MNDPLNSPYPVPWEWITATHAKVSSTMGSGLRYYRSPSLVSTNGQYAAYSRIELQVQPEFSQCRVSSVMFVENLKTGELQTVAAASPLAESGFYATDETDMSGTIAILVPVAWNQTGSRVLAREFEALFNSSDMSDYAVIWDKNENYTYTVAPARSLYTHAVLLGWSQVCPGQVLFRAGNLGDRTWPLCAVDTNGETVVVNDDQPLVFGTQGSTDWIEPKTRF</sequence>
<name>A0A2G4EUJ4_9CYAN</name>
<gene>
    <name evidence="1" type="ORF">CP500_023130</name>
</gene>
<organism evidence="1 2">
    <name type="scientific">Tychonema bourrellyi FEM_GT703</name>
    <dbReference type="NCBI Taxonomy" id="2040638"/>
    <lineage>
        <taxon>Bacteria</taxon>
        <taxon>Bacillati</taxon>
        <taxon>Cyanobacteriota</taxon>
        <taxon>Cyanophyceae</taxon>
        <taxon>Oscillatoriophycideae</taxon>
        <taxon>Oscillatoriales</taxon>
        <taxon>Microcoleaceae</taxon>
        <taxon>Tychonema</taxon>
    </lineage>
</organism>
<keyword evidence="2" id="KW-1185">Reference proteome</keyword>
<comment type="caution">
    <text evidence="1">The sequence shown here is derived from an EMBL/GenBank/DDBJ whole genome shotgun (WGS) entry which is preliminary data.</text>
</comment>